<dbReference type="Pfam" id="PF13183">
    <property type="entry name" value="Fer4_8"/>
    <property type="match status" value="1"/>
</dbReference>
<evidence type="ECO:0000256" key="5">
    <source>
        <dbReference type="ARBA" id="ARBA00023004"/>
    </source>
</evidence>
<keyword evidence="4" id="KW-0560">Oxidoreductase</keyword>
<gene>
    <name evidence="8" type="ORF">CUN85_05500</name>
</gene>
<dbReference type="Pfam" id="PF02754">
    <property type="entry name" value="CCG"/>
    <property type="match status" value="2"/>
</dbReference>
<dbReference type="EMBL" id="PGGK01000004">
    <property type="protein sequence ID" value="TGC09808.1"/>
    <property type="molecule type" value="Genomic_DNA"/>
</dbReference>
<dbReference type="Proteomes" id="UP000297295">
    <property type="component" value="Unassembled WGS sequence"/>
</dbReference>
<dbReference type="PROSITE" id="PS51379">
    <property type="entry name" value="4FE4S_FER_2"/>
    <property type="match status" value="1"/>
</dbReference>
<evidence type="ECO:0000313" key="8">
    <source>
        <dbReference type="EMBL" id="TGC09808.1"/>
    </source>
</evidence>
<dbReference type="GO" id="GO:0046872">
    <property type="term" value="F:metal ion binding"/>
    <property type="evidence" value="ECO:0007669"/>
    <property type="project" value="UniProtKB-KW"/>
</dbReference>
<evidence type="ECO:0000256" key="3">
    <source>
        <dbReference type="ARBA" id="ARBA00022723"/>
    </source>
</evidence>
<dbReference type="AlphaFoldDB" id="A0A4E0QSC1"/>
<dbReference type="Gene3D" id="1.10.1060.10">
    <property type="entry name" value="Alpha-helical ferredoxin"/>
    <property type="match status" value="1"/>
</dbReference>
<comment type="similarity">
    <text evidence="1">Belongs to the HdrC family.</text>
</comment>
<feature type="domain" description="4Fe-4S ferredoxin-type" evidence="7">
    <location>
        <begin position="2"/>
        <end position="31"/>
    </location>
</feature>
<dbReference type="InterPro" id="IPR051460">
    <property type="entry name" value="HdrC_iron-sulfur_subunit"/>
</dbReference>
<dbReference type="InterPro" id="IPR004017">
    <property type="entry name" value="Cys_rich_dom"/>
</dbReference>
<dbReference type="RefSeq" id="WP_135389325.1">
    <property type="nucleotide sequence ID" value="NZ_PGGK01000004.1"/>
</dbReference>
<protein>
    <submittedName>
        <fullName evidence="8">(Fe-S)-binding protein</fullName>
    </submittedName>
</protein>
<dbReference type="InterPro" id="IPR009051">
    <property type="entry name" value="Helical_ferredxn"/>
</dbReference>
<evidence type="ECO:0000259" key="7">
    <source>
        <dbReference type="PROSITE" id="PS51379"/>
    </source>
</evidence>
<reference evidence="8 9" key="1">
    <citation type="submission" date="2017-11" db="EMBL/GenBank/DDBJ databases">
        <title>Isolation and Characterization of Methanogenic Archaea from Saline Meromictic Lake at Siberia.</title>
        <authorList>
            <person name="Shen Y."/>
            <person name="Huang H.-H."/>
            <person name="Lai M.-C."/>
            <person name="Chen S.-C."/>
        </authorList>
    </citation>
    <scope>NUCLEOTIDE SEQUENCE [LARGE SCALE GENOMIC DNA]</scope>
    <source>
        <strain evidence="8 9">SY-01</strain>
    </source>
</reference>
<dbReference type="PANTHER" id="PTHR43255:SF1">
    <property type="entry name" value="IRON-SULFUR-BINDING OXIDOREDUCTASE FADF-RELATED"/>
    <property type="match status" value="1"/>
</dbReference>
<keyword evidence="5" id="KW-0408">Iron</keyword>
<dbReference type="GO" id="GO:0016491">
    <property type="term" value="F:oxidoreductase activity"/>
    <property type="evidence" value="ECO:0007669"/>
    <property type="project" value="UniProtKB-KW"/>
</dbReference>
<evidence type="ECO:0000313" key="9">
    <source>
        <dbReference type="Proteomes" id="UP000297295"/>
    </source>
</evidence>
<dbReference type="OrthoDB" id="35334at2157"/>
<proteinExistence type="inferred from homology"/>
<evidence type="ECO:0000256" key="2">
    <source>
        <dbReference type="ARBA" id="ARBA00022485"/>
    </source>
</evidence>
<keyword evidence="9" id="KW-1185">Reference proteome</keyword>
<dbReference type="GO" id="GO:0051539">
    <property type="term" value="F:4 iron, 4 sulfur cluster binding"/>
    <property type="evidence" value="ECO:0007669"/>
    <property type="project" value="UniProtKB-KW"/>
</dbReference>
<dbReference type="GO" id="GO:0005886">
    <property type="term" value="C:plasma membrane"/>
    <property type="evidence" value="ECO:0007669"/>
    <property type="project" value="TreeGrafter"/>
</dbReference>
<dbReference type="PANTHER" id="PTHR43255">
    <property type="entry name" value="IRON-SULFUR-BINDING OXIDOREDUCTASE FADF-RELATED-RELATED"/>
    <property type="match status" value="1"/>
</dbReference>
<keyword evidence="6" id="KW-0411">Iron-sulfur</keyword>
<keyword evidence="3" id="KW-0479">Metal-binding</keyword>
<organism evidence="8 9">
    <name type="scientific">Methanolobus halotolerans</name>
    <dbReference type="NCBI Taxonomy" id="2052935"/>
    <lineage>
        <taxon>Archaea</taxon>
        <taxon>Methanobacteriati</taxon>
        <taxon>Methanobacteriota</taxon>
        <taxon>Stenosarchaea group</taxon>
        <taxon>Methanomicrobia</taxon>
        <taxon>Methanosarcinales</taxon>
        <taxon>Methanosarcinaceae</taxon>
        <taxon>Methanolobus</taxon>
    </lineage>
</organism>
<keyword evidence="2" id="KW-0004">4Fe-4S</keyword>
<evidence type="ECO:0000256" key="1">
    <source>
        <dbReference type="ARBA" id="ARBA00007097"/>
    </source>
</evidence>
<evidence type="ECO:0000256" key="6">
    <source>
        <dbReference type="ARBA" id="ARBA00023014"/>
    </source>
</evidence>
<accession>A0A4E0QSC1</accession>
<sequence length="370" mass="41216">MHRFQKEISSCIDCKKCWDVCPANMVTEGNRFTPQGKIESLAKIIAGEELTQDEMDNIYLSTRCGACDDVCPVDIPITDIIQYERELLAQQGREPAKTTAISMNIIERNSPGSMDPSTRFDWVTDDLEIAENSDIAYMTGCWIAHSQPDIARSTIRLLNHAGIKPMLLKEEKCCGLFLIDNGHLEEAASHAKGFVDYIESLGVKKVIASCPGCYLVLGQDYPKLYRELNFEVEHSLNLFRDMIADGTLKPGKLDYTVSVRDACPLRKSKDVPRSILESMGVEVKELFDGKHVCCGGPAGFKPNFPEISSDVAMLSVQDYKKKADMMISYCPFCMHHIGGVCKSKDEELNMKDISVLLAESIFGDVKEAES</sequence>
<comment type="caution">
    <text evidence="8">The sequence shown here is derived from an EMBL/GenBank/DDBJ whole genome shotgun (WGS) entry which is preliminary data.</text>
</comment>
<evidence type="ECO:0000256" key="4">
    <source>
        <dbReference type="ARBA" id="ARBA00023002"/>
    </source>
</evidence>
<name>A0A4E0QSC1_9EURY</name>
<dbReference type="InterPro" id="IPR017896">
    <property type="entry name" value="4Fe4S_Fe-S-bd"/>
</dbReference>
<dbReference type="SUPFAM" id="SSF46548">
    <property type="entry name" value="alpha-helical ferredoxin"/>
    <property type="match status" value="1"/>
</dbReference>